<dbReference type="EMBL" id="JADCUA010000034">
    <property type="protein sequence ID" value="KAH9829992.1"/>
    <property type="molecule type" value="Genomic_DNA"/>
</dbReference>
<gene>
    <name evidence="1" type="ORF">C8Q71DRAFT_385567</name>
</gene>
<keyword evidence="2" id="KW-1185">Reference proteome</keyword>
<sequence length="94" mass="11047">MCYHLITFTEGGCNHRWATKRHYIDCNMTVCRLSQRHSSETHKCPAECIDMNLPDQSICLYQQPGLCYTCRGLETPRMKNYDSEDDEYDSENDE</sequence>
<dbReference type="Proteomes" id="UP000814176">
    <property type="component" value="Unassembled WGS sequence"/>
</dbReference>
<accession>A0ABQ8K021</accession>
<reference evidence="1 2" key="1">
    <citation type="journal article" date="2021" name="Environ. Microbiol.">
        <title>Gene family expansions and transcriptome signatures uncover fungal adaptations to wood decay.</title>
        <authorList>
            <person name="Hage H."/>
            <person name="Miyauchi S."/>
            <person name="Viragh M."/>
            <person name="Drula E."/>
            <person name="Min B."/>
            <person name="Chaduli D."/>
            <person name="Navarro D."/>
            <person name="Favel A."/>
            <person name="Norest M."/>
            <person name="Lesage-Meessen L."/>
            <person name="Balint B."/>
            <person name="Merenyi Z."/>
            <person name="de Eugenio L."/>
            <person name="Morin E."/>
            <person name="Martinez A.T."/>
            <person name="Baldrian P."/>
            <person name="Stursova M."/>
            <person name="Martinez M.J."/>
            <person name="Novotny C."/>
            <person name="Magnuson J.K."/>
            <person name="Spatafora J.W."/>
            <person name="Maurice S."/>
            <person name="Pangilinan J."/>
            <person name="Andreopoulos W."/>
            <person name="LaButti K."/>
            <person name="Hundley H."/>
            <person name="Na H."/>
            <person name="Kuo A."/>
            <person name="Barry K."/>
            <person name="Lipzen A."/>
            <person name="Henrissat B."/>
            <person name="Riley R."/>
            <person name="Ahrendt S."/>
            <person name="Nagy L.G."/>
            <person name="Grigoriev I.V."/>
            <person name="Martin F."/>
            <person name="Rosso M.N."/>
        </authorList>
    </citation>
    <scope>NUCLEOTIDE SEQUENCE [LARGE SCALE GENOMIC DNA]</scope>
    <source>
        <strain evidence="1 2">CIRM-BRFM 1785</strain>
    </source>
</reference>
<protein>
    <submittedName>
        <fullName evidence="1">Uncharacterized protein</fullName>
    </submittedName>
</protein>
<organism evidence="1 2">
    <name type="scientific">Rhodofomes roseus</name>
    <dbReference type="NCBI Taxonomy" id="34475"/>
    <lineage>
        <taxon>Eukaryota</taxon>
        <taxon>Fungi</taxon>
        <taxon>Dikarya</taxon>
        <taxon>Basidiomycota</taxon>
        <taxon>Agaricomycotina</taxon>
        <taxon>Agaricomycetes</taxon>
        <taxon>Polyporales</taxon>
        <taxon>Rhodofomes</taxon>
    </lineage>
</organism>
<proteinExistence type="predicted"/>
<comment type="caution">
    <text evidence="1">The sequence shown here is derived from an EMBL/GenBank/DDBJ whole genome shotgun (WGS) entry which is preliminary data.</text>
</comment>
<evidence type="ECO:0000313" key="1">
    <source>
        <dbReference type="EMBL" id="KAH9829992.1"/>
    </source>
</evidence>
<name>A0ABQ8K021_9APHY</name>
<dbReference type="GeneID" id="71998959"/>
<evidence type="ECO:0000313" key="2">
    <source>
        <dbReference type="Proteomes" id="UP000814176"/>
    </source>
</evidence>
<dbReference type="RefSeq" id="XP_047773355.1">
    <property type="nucleotide sequence ID" value="XM_047918227.1"/>
</dbReference>